<name>A0A6J6FI86_9ZZZZ</name>
<dbReference type="InterPro" id="IPR013783">
    <property type="entry name" value="Ig-like_fold"/>
</dbReference>
<dbReference type="AlphaFoldDB" id="A0A6J6FI86"/>
<dbReference type="InterPro" id="IPR000601">
    <property type="entry name" value="PKD_dom"/>
</dbReference>
<protein>
    <submittedName>
        <fullName evidence="3">Unannotated protein</fullName>
    </submittedName>
</protein>
<evidence type="ECO:0000256" key="1">
    <source>
        <dbReference type="SAM" id="MobiDB-lite"/>
    </source>
</evidence>
<feature type="domain" description="PKD" evidence="2">
    <location>
        <begin position="155"/>
        <end position="196"/>
    </location>
</feature>
<evidence type="ECO:0000313" key="3">
    <source>
        <dbReference type="EMBL" id="CAB4586753.1"/>
    </source>
</evidence>
<dbReference type="Pfam" id="PF00801">
    <property type="entry name" value="PKD"/>
    <property type="match status" value="1"/>
</dbReference>
<feature type="region of interest" description="Disordered" evidence="1">
    <location>
        <begin position="43"/>
        <end position="67"/>
    </location>
</feature>
<sequence>MKRLIILSFSLLLSIPATAFADCSDSACVDVYTKDNQIIIEAHKGSGGSTTKRAPKPKPSPTATLWFPPKPSPTPVPYVKRTYRPRSTKPKTITQTANLSDRLTKLVPTGGIAFQPEFEALTNVPVIFWIDLPAIFQSRVSIIGETVDVVLRPGFIWSFGDGYMWATTDTGSAYPNQSITHTYSKPGTYAVVVLTTWNGSFSHNGAVRAITGKIVKTSVATVTVVSAPTRFTK</sequence>
<gene>
    <name evidence="3" type="ORF">UFOPK1795_00306</name>
</gene>
<proteinExistence type="predicted"/>
<dbReference type="PROSITE" id="PS50093">
    <property type="entry name" value="PKD"/>
    <property type="match status" value="1"/>
</dbReference>
<organism evidence="3">
    <name type="scientific">freshwater metagenome</name>
    <dbReference type="NCBI Taxonomy" id="449393"/>
    <lineage>
        <taxon>unclassified sequences</taxon>
        <taxon>metagenomes</taxon>
        <taxon>ecological metagenomes</taxon>
    </lineage>
</organism>
<accession>A0A6J6FI86</accession>
<dbReference type="EMBL" id="CAEZUG010000010">
    <property type="protein sequence ID" value="CAB4586753.1"/>
    <property type="molecule type" value="Genomic_DNA"/>
</dbReference>
<evidence type="ECO:0000259" key="2">
    <source>
        <dbReference type="PROSITE" id="PS50093"/>
    </source>
</evidence>
<dbReference type="Gene3D" id="2.60.40.10">
    <property type="entry name" value="Immunoglobulins"/>
    <property type="match status" value="1"/>
</dbReference>
<dbReference type="InterPro" id="IPR035986">
    <property type="entry name" value="PKD_dom_sf"/>
</dbReference>
<reference evidence="3" key="1">
    <citation type="submission" date="2020-05" db="EMBL/GenBank/DDBJ databases">
        <authorList>
            <person name="Chiriac C."/>
            <person name="Salcher M."/>
            <person name="Ghai R."/>
            <person name="Kavagutti S V."/>
        </authorList>
    </citation>
    <scope>NUCLEOTIDE SEQUENCE</scope>
</reference>
<dbReference type="CDD" id="cd00146">
    <property type="entry name" value="PKD"/>
    <property type="match status" value="1"/>
</dbReference>
<dbReference type="SUPFAM" id="SSF49299">
    <property type="entry name" value="PKD domain"/>
    <property type="match status" value="1"/>
</dbReference>